<sequence length="684" mass="74510">MLPSRDDERLDKESECESIWVGVGVISLKKASELSAFCQQIWVSKAESIKNNRREADEGFFCIFCILDVGDEMTKPVSAVQPPTPQHRDRNVGSSMKDCPYCGKSFRTSHHLKVHLRIHTGEKPYRCPHCDYAGTQSASLKYHLERHHRERQNGSGTSANHPATSEHKDDHVKNSGGSGVFARPDVLRGVFKGMMPPGLDFRGGQLLPHQWVPSGMLSPRDRDRERERDRHGPVAEPTSESMKSPEGPASLGDTPASFSDLGRAYQSMVGNGINFQGSLQAFMDSFVLNSMKKEKEMRDNQAHTQHFSQDNGDAKIKQASEANEEDNKPNTIKPAEGGRSQYEPLDLSVRPEAGTLPGTSVTIQDNVAWHSCLFCSFTTASLELMALHLQANHMGKGKSGLGKDAKDHLLGEQLHAGKASSLGVLPQGILLHHDGALSRDIETESGDPKGQAAWSNHLEQPLHGAFSSDFYKPFGPMYEASARGSVGFLDQQPIQPNDIGGHGLLDDMSDKASCSEIEASEEHGGQSEEDEVSQDKSLTTPSAAERHMHSDDEDDAMEEEDMEMGDEEDHGSLQMHPESPLSEKDIQRCKRTAGPQISGLSPPQGSTPENQWQQHQQQTGLGLLSSSAGPPEHQMNMLSVLRAYSSENLAAFNGGLGGTSNGGISNLKRNDPSGKNEGGGGPNF</sequence>
<organism evidence="14 15">
    <name type="scientific">Danionella cerebrum</name>
    <dbReference type="NCBI Taxonomy" id="2873325"/>
    <lineage>
        <taxon>Eukaryota</taxon>
        <taxon>Metazoa</taxon>
        <taxon>Chordata</taxon>
        <taxon>Craniata</taxon>
        <taxon>Vertebrata</taxon>
        <taxon>Euteleostomi</taxon>
        <taxon>Actinopterygii</taxon>
        <taxon>Neopterygii</taxon>
        <taxon>Teleostei</taxon>
        <taxon>Ostariophysi</taxon>
        <taxon>Cypriniformes</taxon>
        <taxon>Danionidae</taxon>
        <taxon>Danioninae</taxon>
        <taxon>Danionella</taxon>
    </lineage>
</organism>
<feature type="compositionally biased region" description="Basic and acidic residues" evidence="12">
    <location>
        <begin position="219"/>
        <end position="233"/>
    </location>
</feature>
<feature type="region of interest" description="Disordered" evidence="12">
    <location>
        <begin position="146"/>
        <end position="181"/>
    </location>
</feature>
<dbReference type="GO" id="GO:0000978">
    <property type="term" value="F:RNA polymerase II cis-regulatory region sequence-specific DNA binding"/>
    <property type="evidence" value="ECO:0007669"/>
    <property type="project" value="TreeGrafter"/>
</dbReference>
<evidence type="ECO:0000256" key="2">
    <source>
        <dbReference type="ARBA" id="ARBA00006991"/>
    </source>
</evidence>
<evidence type="ECO:0000256" key="8">
    <source>
        <dbReference type="ARBA" id="ARBA00023125"/>
    </source>
</evidence>
<evidence type="ECO:0000313" key="15">
    <source>
        <dbReference type="Proteomes" id="UP000316079"/>
    </source>
</evidence>
<comment type="similarity">
    <text evidence="2">Belongs to the krueppel C2H2-type zinc-finger protein family.</text>
</comment>
<feature type="region of interest" description="Disordered" evidence="12">
    <location>
        <begin position="514"/>
        <end position="633"/>
    </location>
</feature>
<evidence type="ECO:0000256" key="11">
    <source>
        <dbReference type="PROSITE-ProRule" id="PRU00042"/>
    </source>
</evidence>
<reference evidence="14 15" key="1">
    <citation type="journal article" date="2019" name="Sci. Data">
        <title>Hybrid genome assembly and annotation of Danionella translucida.</title>
        <authorList>
            <person name="Kadobianskyi M."/>
            <person name="Schulze L."/>
            <person name="Schuelke M."/>
            <person name="Judkewitz B."/>
        </authorList>
    </citation>
    <scope>NUCLEOTIDE SEQUENCE [LARGE SCALE GENOMIC DNA]</scope>
    <source>
        <strain evidence="14 15">Bolton</strain>
    </source>
</reference>
<dbReference type="GO" id="GO:0008270">
    <property type="term" value="F:zinc ion binding"/>
    <property type="evidence" value="ECO:0007669"/>
    <property type="project" value="UniProtKB-KW"/>
</dbReference>
<evidence type="ECO:0000259" key="13">
    <source>
        <dbReference type="PROSITE" id="PS50157"/>
    </source>
</evidence>
<evidence type="ECO:0000256" key="10">
    <source>
        <dbReference type="ARBA" id="ARBA00023242"/>
    </source>
</evidence>
<keyword evidence="15" id="KW-1185">Reference proteome</keyword>
<dbReference type="AlphaFoldDB" id="A0A553QIV4"/>
<dbReference type="EMBL" id="SRMA01025911">
    <property type="protein sequence ID" value="TRY89864.1"/>
    <property type="molecule type" value="Genomic_DNA"/>
</dbReference>
<evidence type="ECO:0000256" key="7">
    <source>
        <dbReference type="ARBA" id="ARBA00023015"/>
    </source>
</evidence>
<dbReference type="Gene3D" id="3.30.160.60">
    <property type="entry name" value="Classic Zinc Finger"/>
    <property type="match status" value="2"/>
</dbReference>
<dbReference type="GO" id="GO:0000981">
    <property type="term" value="F:DNA-binding transcription factor activity, RNA polymerase II-specific"/>
    <property type="evidence" value="ECO:0007669"/>
    <property type="project" value="TreeGrafter"/>
</dbReference>
<dbReference type="FunFam" id="3.30.160.60:FF:000075">
    <property type="entry name" value="Putative zinc finger protein 536"/>
    <property type="match status" value="1"/>
</dbReference>
<dbReference type="InterPro" id="IPR036236">
    <property type="entry name" value="Znf_C2H2_sf"/>
</dbReference>
<feature type="compositionally biased region" description="Basic and acidic residues" evidence="12">
    <location>
        <begin position="164"/>
        <end position="173"/>
    </location>
</feature>
<dbReference type="GO" id="GO:0005634">
    <property type="term" value="C:nucleus"/>
    <property type="evidence" value="ECO:0007669"/>
    <property type="project" value="UniProtKB-SubCell"/>
</dbReference>
<evidence type="ECO:0000256" key="9">
    <source>
        <dbReference type="ARBA" id="ARBA00023163"/>
    </source>
</evidence>
<dbReference type="InterPro" id="IPR051967">
    <property type="entry name" value="Krueppel_C2H2-ZF"/>
</dbReference>
<keyword evidence="9" id="KW-0804">Transcription</keyword>
<comment type="caution">
    <text evidence="14">The sequence shown here is derived from an EMBL/GenBank/DDBJ whole genome shotgun (WGS) entry which is preliminary data.</text>
</comment>
<dbReference type="InterPro" id="IPR013087">
    <property type="entry name" value="Znf_C2H2_type"/>
</dbReference>
<name>A0A553QIV4_9TELE</name>
<feature type="compositionally biased region" description="Polar residues" evidence="12">
    <location>
        <begin position="302"/>
        <end position="311"/>
    </location>
</feature>
<feature type="compositionally biased region" description="Acidic residues" evidence="12">
    <location>
        <begin position="551"/>
        <end position="569"/>
    </location>
</feature>
<keyword evidence="5 11" id="KW-0863">Zinc-finger</keyword>
<dbReference type="PROSITE" id="PS00028">
    <property type="entry name" value="ZINC_FINGER_C2H2_1"/>
    <property type="match status" value="1"/>
</dbReference>
<evidence type="ECO:0000256" key="1">
    <source>
        <dbReference type="ARBA" id="ARBA00004123"/>
    </source>
</evidence>
<dbReference type="PANTHER" id="PTHR45925">
    <property type="entry name" value="ZINC FINGER PROTEIN"/>
    <property type="match status" value="1"/>
</dbReference>
<feature type="domain" description="C2H2-type" evidence="13">
    <location>
        <begin position="125"/>
        <end position="152"/>
    </location>
</feature>
<comment type="subcellular location">
    <subcellularLocation>
        <location evidence="1">Nucleus</location>
    </subcellularLocation>
</comment>
<keyword evidence="8" id="KW-0238">DNA-binding</keyword>
<protein>
    <recommendedName>
        <fullName evidence="13">C2H2-type domain-containing protein</fullName>
    </recommendedName>
</protein>
<evidence type="ECO:0000256" key="3">
    <source>
        <dbReference type="ARBA" id="ARBA00022723"/>
    </source>
</evidence>
<dbReference type="FunFam" id="3.30.160.60:FF:000625">
    <property type="entry name" value="Zinc finger protein 536"/>
    <property type="match status" value="1"/>
</dbReference>
<evidence type="ECO:0000256" key="12">
    <source>
        <dbReference type="SAM" id="MobiDB-lite"/>
    </source>
</evidence>
<dbReference type="PROSITE" id="PS50157">
    <property type="entry name" value="ZINC_FINGER_C2H2_2"/>
    <property type="match status" value="2"/>
</dbReference>
<keyword evidence="7" id="KW-0805">Transcription regulation</keyword>
<feature type="compositionally biased region" description="Polar residues" evidence="12">
    <location>
        <begin position="598"/>
        <end position="610"/>
    </location>
</feature>
<dbReference type="STRING" id="623744.A0A553QIV4"/>
<feature type="region of interest" description="Disordered" evidence="12">
    <location>
        <begin position="650"/>
        <end position="684"/>
    </location>
</feature>
<gene>
    <name evidence="14" type="ORF">DNTS_002879</name>
</gene>
<feature type="region of interest" description="Disordered" evidence="12">
    <location>
        <begin position="489"/>
        <end position="508"/>
    </location>
</feature>
<evidence type="ECO:0000256" key="4">
    <source>
        <dbReference type="ARBA" id="ARBA00022737"/>
    </source>
</evidence>
<dbReference type="Proteomes" id="UP000316079">
    <property type="component" value="Unassembled WGS sequence"/>
</dbReference>
<evidence type="ECO:0000256" key="5">
    <source>
        <dbReference type="ARBA" id="ARBA00022771"/>
    </source>
</evidence>
<dbReference type="PANTHER" id="PTHR45925:SF2">
    <property type="entry name" value="ZINC FINGER PROTEIN 536"/>
    <property type="match status" value="1"/>
</dbReference>
<dbReference type="Pfam" id="PF00096">
    <property type="entry name" value="zf-C2H2"/>
    <property type="match status" value="1"/>
</dbReference>
<keyword evidence="10" id="KW-0539">Nucleus</keyword>
<keyword evidence="4" id="KW-0677">Repeat</keyword>
<keyword evidence="6" id="KW-0862">Zinc</keyword>
<evidence type="ECO:0000256" key="6">
    <source>
        <dbReference type="ARBA" id="ARBA00022833"/>
    </source>
</evidence>
<feature type="region of interest" description="Disordered" evidence="12">
    <location>
        <begin position="319"/>
        <end position="342"/>
    </location>
</feature>
<feature type="region of interest" description="Disordered" evidence="12">
    <location>
        <begin position="206"/>
        <end position="258"/>
    </location>
</feature>
<feature type="compositionally biased region" description="Low complexity" evidence="12">
    <location>
        <begin position="611"/>
        <end position="629"/>
    </location>
</feature>
<keyword evidence="3" id="KW-0479">Metal-binding</keyword>
<evidence type="ECO:0000313" key="14">
    <source>
        <dbReference type="EMBL" id="TRY89864.1"/>
    </source>
</evidence>
<dbReference type="OrthoDB" id="6077919at2759"/>
<feature type="domain" description="C2H2-type" evidence="13">
    <location>
        <begin position="97"/>
        <end position="124"/>
    </location>
</feature>
<proteinExistence type="inferred from homology"/>
<accession>A0A553QIV4</accession>
<dbReference type="SMART" id="SM00355">
    <property type="entry name" value="ZnF_C2H2"/>
    <property type="match status" value="3"/>
</dbReference>
<feature type="region of interest" description="Disordered" evidence="12">
    <location>
        <begin position="294"/>
        <end position="313"/>
    </location>
</feature>
<dbReference type="SUPFAM" id="SSF57667">
    <property type="entry name" value="beta-beta-alpha zinc fingers"/>
    <property type="match status" value="1"/>
</dbReference>
<feature type="compositionally biased region" description="Polar residues" evidence="12">
    <location>
        <begin position="153"/>
        <end position="163"/>
    </location>
</feature>